<evidence type="ECO:0000313" key="12">
    <source>
        <dbReference type="EMBL" id="CAK9101479.1"/>
    </source>
</evidence>
<dbReference type="EMBL" id="CAXAMM010008703">
    <property type="protein sequence ID" value="CAK9018216.1"/>
    <property type="molecule type" value="Genomic_DNA"/>
</dbReference>
<dbReference type="InterPro" id="IPR050154">
    <property type="entry name" value="UbiB_kinase"/>
</dbReference>
<evidence type="ECO:0000313" key="6">
    <source>
        <dbReference type="EMBL" id="CAK9010343.1"/>
    </source>
</evidence>
<evidence type="ECO:0000256" key="2">
    <source>
        <dbReference type="SAM" id="Phobius"/>
    </source>
</evidence>
<evidence type="ECO:0000313" key="16">
    <source>
        <dbReference type="Proteomes" id="UP001642464"/>
    </source>
</evidence>
<comment type="caution">
    <text evidence="11">The sequence shown here is derived from an EMBL/GenBank/DDBJ whole genome shotgun (WGS) entry which is preliminary data.</text>
</comment>
<gene>
    <name evidence="5" type="ORF">SCF082_LOCUS10627</name>
    <name evidence="6" type="ORF">SCF082_LOCUS10636</name>
    <name evidence="7" type="ORF">SCF082_LOCUS13303</name>
    <name evidence="8" type="ORF">SCF082_LOCUS13304</name>
    <name evidence="9" type="ORF">SCF082_LOCUS13986</name>
    <name evidence="10" type="ORF">SCF082_LOCUS13987</name>
    <name evidence="11" type="ORF">SCF082_LOCUS13988</name>
    <name evidence="4" type="ORF">SCF082_LOCUS2599</name>
    <name evidence="12" type="ORF">SCF082_LOCUS47455</name>
    <name evidence="13" type="ORF">SCF082_LOCUS49437</name>
    <name evidence="14" type="ORF">SCF082_LOCUS50809</name>
    <name evidence="15" type="ORF">SCF082_LOCUS51915</name>
</gene>
<comment type="similarity">
    <text evidence="1">Belongs to the protein kinase superfamily. ADCK protein kinase family.</text>
</comment>
<dbReference type="GO" id="GO:0016301">
    <property type="term" value="F:kinase activity"/>
    <property type="evidence" value="ECO:0007669"/>
    <property type="project" value="UniProtKB-KW"/>
</dbReference>
<dbReference type="CDD" id="cd05121">
    <property type="entry name" value="ABC1_ADCK3-like"/>
    <property type="match status" value="1"/>
</dbReference>
<keyword evidence="16" id="KW-1185">Reference proteome</keyword>
<dbReference type="EMBL" id="CAXAMM010006237">
    <property type="protein sequence ID" value="CAK9010343.1"/>
    <property type="molecule type" value="Genomic_DNA"/>
</dbReference>
<evidence type="ECO:0000313" key="5">
    <source>
        <dbReference type="EMBL" id="CAK9010327.1"/>
    </source>
</evidence>
<organism evidence="11 16">
    <name type="scientific">Durusdinium trenchii</name>
    <dbReference type="NCBI Taxonomy" id="1381693"/>
    <lineage>
        <taxon>Eukaryota</taxon>
        <taxon>Sar</taxon>
        <taxon>Alveolata</taxon>
        <taxon>Dinophyceae</taxon>
        <taxon>Suessiales</taxon>
        <taxon>Symbiodiniaceae</taxon>
        <taxon>Durusdinium</taxon>
    </lineage>
</organism>
<sequence length="556" mass="62517">MKITAIPQLYRNVNRAVDVVSILSKYGLANWISRSDLEFAKPLLKSPSGDVLAKQKPETRIRLALIELGPTFIKLGQILSTRRDIVGVALAEELEKLQADVPADGPKVVREMVEAELGQPIKELFSEFDDKPLASASIGQVHRARLMTGESVVVKVQHHNIEKKIRVDLEILNGLAQLAELSPELTPYRPRATVAEFQRTILRELDFGREERNLQQFAKDFADDSRIRIPKSYSDYSTSRVLTQEFLDGIKLTERDQLISAKYDLVEVARRGAELYMEMIFTHGFYHADPHPGNILVMPGNVIGLLDFGMIGRIDAQLQEDIGEIVMALAGGDSDQLTTTIMRVGETPANLDRASFEIDVTEFVNYYASQQLDDFDLSGALNELTEMIRRYQILLPARIALLLKVLVMLEGTSQLLSPQFNLMDVIVPYQKKLLWQRISPKRRMRKFRRIYSEFETLVEALPRGILEILQQIQSGKFDVHLDHRGLEPSVNRLVLGMLTSALFLGSSLMLSRDVPPLIPIFGGISFLGVTGCGLACALALRVIRAIYKSGHLDQRK</sequence>
<evidence type="ECO:0000313" key="10">
    <source>
        <dbReference type="EMBL" id="CAK9018219.1"/>
    </source>
</evidence>
<dbReference type="EMBL" id="CAXAMM010008705">
    <property type="protein sequence ID" value="CAK9018219.1"/>
    <property type="molecule type" value="Genomic_DNA"/>
</dbReference>
<proteinExistence type="inferred from homology"/>
<dbReference type="EMBL" id="CAXAMM010008706">
    <property type="protein sequence ID" value="CAK9018221.1"/>
    <property type="molecule type" value="Genomic_DNA"/>
</dbReference>
<feature type="transmembrane region" description="Helical" evidence="2">
    <location>
        <begin position="517"/>
        <end position="540"/>
    </location>
</feature>
<dbReference type="EMBL" id="CAXAMM010041838">
    <property type="protein sequence ID" value="CAK9101479.1"/>
    <property type="molecule type" value="Genomic_DNA"/>
</dbReference>
<dbReference type="SUPFAM" id="SSF56112">
    <property type="entry name" value="Protein kinase-like (PK-like)"/>
    <property type="match status" value="1"/>
</dbReference>
<dbReference type="Proteomes" id="UP001642464">
    <property type="component" value="Unassembled WGS sequence"/>
</dbReference>
<keyword evidence="11" id="KW-0418">Kinase</keyword>
<evidence type="ECO:0000313" key="14">
    <source>
        <dbReference type="EMBL" id="CAK9109345.1"/>
    </source>
</evidence>
<evidence type="ECO:0000313" key="9">
    <source>
        <dbReference type="EMBL" id="CAK9018216.1"/>
    </source>
</evidence>
<dbReference type="InterPro" id="IPR011009">
    <property type="entry name" value="Kinase-like_dom_sf"/>
</dbReference>
<evidence type="ECO:0000313" key="13">
    <source>
        <dbReference type="EMBL" id="CAK9106135.1"/>
    </source>
</evidence>
<dbReference type="EMBL" id="CAXAMM010042676">
    <property type="protein sequence ID" value="CAK9106135.1"/>
    <property type="molecule type" value="Genomic_DNA"/>
</dbReference>
<dbReference type="Pfam" id="PF03109">
    <property type="entry name" value="ABC1"/>
    <property type="match status" value="1"/>
</dbReference>
<dbReference type="EMBL" id="CAXAMM010043276">
    <property type="protein sequence ID" value="CAK9109345.1"/>
    <property type="molecule type" value="Genomic_DNA"/>
</dbReference>
<keyword evidence="2" id="KW-0472">Membrane</keyword>
<dbReference type="EMBL" id="CAXAMM010008210">
    <property type="protein sequence ID" value="CAK9016712.1"/>
    <property type="molecule type" value="Genomic_DNA"/>
</dbReference>
<dbReference type="EMBL" id="CAXAMM010006235">
    <property type="protein sequence ID" value="CAK9010327.1"/>
    <property type="molecule type" value="Genomic_DNA"/>
</dbReference>
<evidence type="ECO:0000256" key="1">
    <source>
        <dbReference type="ARBA" id="ARBA00009670"/>
    </source>
</evidence>
<protein>
    <submittedName>
        <fullName evidence="11">Probable protein kinase UbiB (Ubiquinone biosynthesis protein UbiB)</fullName>
    </submittedName>
</protein>
<name>A0ABP0JUR1_9DINO</name>
<evidence type="ECO:0000313" key="11">
    <source>
        <dbReference type="EMBL" id="CAK9018221.1"/>
    </source>
</evidence>
<accession>A0ABP0JUR1</accession>
<dbReference type="PROSITE" id="PS50011">
    <property type="entry name" value="PROTEIN_KINASE_DOM"/>
    <property type="match status" value="1"/>
</dbReference>
<dbReference type="InterPro" id="IPR000719">
    <property type="entry name" value="Prot_kinase_dom"/>
</dbReference>
<keyword evidence="11" id="KW-0808">Transferase</keyword>
<evidence type="ECO:0000313" key="4">
    <source>
        <dbReference type="EMBL" id="CAK8991296.1"/>
    </source>
</evidence>
<reference evidence="11 16" key="1">
    <citation type="submission" date="2024-02" db="EMBL/GenBank/DDBJ databases">
        <authorList>
            <person name="Chen Y."/>
            <person name="Shah S."/>
            <person name="Dougan E. K."/>
            <person name="Thang M."/>
            <person name="Chan C."/>
        </authorList>
    </citation>
    <scope>NUCLEOTIDE SEQUENCE [LARGE SCALE GENOMIC DNA]</scope>
</reference>
<dbReference type="EMBL" id="CAXAMM010043826">
    <property type="protein sequence ID" value="CAK9111938.1"/>
    <property type="molecule type" value="Genomic_DNA"/>
</dbReference>
<dbReference type="EMBL" id="CAXAMM010008206">
    <property type="protein sequence ID" value="CAK9016706.1"/>
    <property type="molecule type" value="Genomic_DNA"/>
</dbReference>
<evidence type="ECO:0000259" key="3">
    <source>
        <dbReference type="PROSITE" id="PS50011"/>
    </source>
</evidence>
<dbReference type="PANTHER" id="PTHR10566">
    <property type="entry name" value="CHAPERONE-ACTIVITY OF BC1 COMPLEX CABC1 -RELATED"/>
    <property type="match status" value="1"/>
</dbReference>
<evidence type="ECO:0000313" key="7">
    <source>
        <dbReference type="EMBL" id="CAK9016706.1"/>
    </source>
</evidence>
<evidence type="ECO:0000313" key="15">
    <source>
        <dbReference type="EMBL" id="CAK9111938.1"/>
    </source>
</evidence>
<evidence type="ECO:0000313" key="8">
    <source>
        <dbReference type="EMBL" id="CAK9016712.1"/>
    </source>
</evidence>
<dbReference type="InterPro" id="IPR004147">
    <property type="entry name" value="ABC1_dom"/>
</dbReference>
<dbReference type="EMBL" id="CAXAMM010001282">
    <property type="protein sequence ID" value="CAK8991296.1"/>
    <property type="molecule type" value="Genomic_DNA"/>
</dbReference>
<dbReference type="PANTHER" id="PTHR10566:SF113">
    <property type="entry name" value="PROTEIN ACTIVITY OF BC1 COMPLEX KINASE 7, CHLOROPLASTIC"/>
    <property type="match status" value="1"/>
</dbReference>
<keyword evidence="2" id="KW-0812">Transmembrane</keyword>
<feature type="domain" description="Protein kinase" evidence="3">
    <location>
        <begin position="127"/>
        <end position="426"/>
    </location>
</feature>
<keyword evidence="2" id="KW-1133">Transmembrane helix</keyword>